<keyword evidence="2" id="KW-0472">Membrane</keyword>
<accession>A0A2Z3H8A1</accession>
<organism evidence="3 4">
    <name type="scientific">Gemmata obscuriglobus</name>
    <dbReference type="NCBI Taxonomy" id="114"/>
    <lineage>
        <taxon>Bacteria</taxon>
        <taxon>Pseudomonadati</taxon>
        <taxon>Planctomycetota</taxon>
        <taxon>Planctomycetia</taxon>
        <taxon>Gemmatales</taxon>
        <taxon>Gemmataceae</taxon>
        <taxon>Gemmata</taxon>
    </lineage>
</organism>
<evidence type="ECO:0000313" key="4">
    <source>
        <dbReference type="Proteomes" id="UP000245802"/>
    </source>
</evidence>
<keyword evidence="2" id="KW-0812">Transmembrane</keyword>
<evidence type="ECO:0000313" key="3">
    <source>
        <dbReference type="EMBL" id="AWM37280.1"/>
    </source>
</evidence>
<feature type="transmembrane region" description="Helical" evidence="2">
    <location>
        <begin position="324"/>
        <end position="342"/>
    </location>
</feature>
<keyword evidence="4" id="KW-1185">Reference proteome</keyword>
<feature type="compositionally biased region" description="Pro residues" evidence="1">
    <location>
        <begin position="265"/>
        <end position="284"/>
    </location>
</feature>
<feature type="transmembrane region" description="Helical" evidence="2">
    <location>
        <begin position="429"/>
        <end position="446"/>
    </location>
</feature>
<feature type="transmembrane region" description="Helical" evidence="2">
    <location>
        <begin position="193"/>
        <end position="219"/>
    </location>
</feature>
<protein>
    <recommendedName>
        <fullName evidence="5">ABC transporter permease</fullName>
    </recommendedName>
</protein>
<feature type="transmembrane region" description="Helical" evidence="2">
    <location>
        <begin position="370"/>
        <end position="396"/>
    </location>
</feature>
<reference evidence="3 4" key="1">
    <citation type="submission" date="2018-01" db="EMBL/GenBank/DDBJ databases">
        <title>G. obscuriglobus.</title>
        <authorList>
            <person name="Franke J."/>
            <person name="Blomberg W."/>
            <person name="Selmecki A."/>
        </authorList>
    </citation>
    <scope>NUCLEOTIDE SEQUENCE [LARGE SCALE GENOMIC DNA]</scope>
    <source>
        <strain evidence="3 4">DSM 5831</strain>
    </source>
</reference>
<dbReference type="EMBL" id="CP025958">
    <property type="protein sequence ID" value="AWM37280.1"/>
    <property type="molecule type" value="Genomic_DNA"/>
</dbReference>
<name>A0A2Z3H8A1_9BACT</name>
<dbReference type="OrthoDB" id="256443at2"/>
<keyword evidence="2" id="KW-1133">Transmembrane helix</keyword>
<proteinExistence type="predicted"/>
<feature type="transmembrane region" description="Helical" evidence="2">
    <location>
        <begin position="452"/>
        <end position="475"/>
    </location>
</feature>
<dbReference type="AlphaFoldDB" id="A0A2Z3H8A1"/>
<feature type="transmembrane region" description="Helical" evidence="2">
    <location>
        <begin position="159"/>
        <end position="181"/>
    </location>
</feature>
<dbReference type="PANTHER" id="PTHR43471">
    <property type="entry name" value="ABC TRANSPORTER PERMEASE"/>
    <property type="match status" value="1"/>
</dbReference>
<feature type="transmembrane region" description="Helical" evidence="2">
    <location>
        <begin position="30"/>
        <end position="51"/>
    </location>
</feature>
<dbReference type="Proteomes" id="UP000245802">
    <property type="component" value="Chromosome"/>
</dbReference>
<gene>
    <name evidence="3" type="ORF">C1280_09745</name>
</gene>
<dbReference type="RefSeq" id="WP_010046353.1">
    <property type="nucleotide sequence ID" value="NZ_CP025958.1"/>
</dbReference>
<feature type="transmembrane region" description="Helical" evidence="2">
    <location>
        <begin position="518"/>
        <end position="537"/>
    </location>
</feature>
<evidence type="ECO:0000256" key="1">
    <source>
        <dbReference type="SAM" id="MobiDB-lite"/>
    </source>
</evidence>
<dbReference type="KEGG" id="gog:C1280_09745"/>
<feature type="transmembrane region" description="Helical" evidence="2">
    <location>
        <begin position="130"/>
        <end position="153"/>
    </location>
</feature>
<feature type="region of interest" description="Disordered" evidence="1">
    <location>
        <begin position="265"/>
        <end position="292"/>
    </location>
</feature>
<evidence type="ECO:0008006" key="5">
    <source>
        <dbReference type="Google" id="ProtNLM"/>
    </source>
</evidence>
<sequence>MWPFASVGTLAVWELRRLARRGQAMRVRLVLLYALFLTFLGLTAYSFSPLPLRLIFLSRLPPLSLRECAEFASTFALLTLEAQLIAVVAVTPALAASAVAEEKDRQTLPLLLITLMSDREIVFGKAAGRIAFVLAAVLAGVPVLMITVLFGGIDVRLLGAGYALTVGTVVLCGAIGVGAACRAPDLRSAVVGAYGRAVVLVCGAFVPPCLLATPFGVLVLASRFRLSDTDFLVLAVGYPLLQVLIGFALLARAAGALRLREATAGPPPVTTYPPPPRPAEPPLIRPEDEVPPDLPPLDPADPVLWKERCVGWRPAWTLPLASKVLRGLAAVLALLCLLWGTWAQVDRLVRGLNAGDASRSRTLSAVEGGWLLMAAGVLAAGRYLLPVAVGVSGAVAGERFRATLDSLLAAPLDRRAVLRSKVQAHAERGSGFVAVAVTAVGMAFIAEQGVRVGVAAAVLSASGIAFVIALGAWLTVRCVADVRAFRLLLPVALLAAGWPAAVWNAARSELAISQEDLFRWLLAAAAVCVLAAAGLWWRAGRDLVRGV</sequence>
<feature type="transmembrane region" description="Helical" evidence="2">
    <location>
        <begin position="487"/>
        <end position="506"/>
    </location>
</feature>
<feature type="transmembrane region" description="Helical" evidence="2">
    <location>
        <begin position="231"/>
        <end position="251"/>
    </location>
</feature>
<feature type="transmembrane region" description="Helical" evidence="2">
    <location>
        <begin position="71"/>
        <end position="95"/>
    </location>
</feature>
<evidence type="ECO:0000256" key="2">
    <source>
        <dbReference type="SAM" id="Phobius"/>
    </source>
</evidence>